<dbReference type="AlphaFoldDB" id="A0A8H7TN74"/>
<dbReference type="EMBL" id="JADCTT010000006">
    <property type="protein sequence ID" value="KAF9750582.1"/>
    <property type="molecule type" value="Genomic_DNA"/>
</dbReference>
<proteinExistence type="predicted"/>
<dbReference type="Proteomes" id="UP000616885">
    <property type="component" value="Unassembled WGS sequence"/>
</dbReference>
<evidence type="ECO:0000313" key="2">
    <source>
        <dbReference type="Proteomes" id="UP000616885"/>
    </source>
</evidence>
<name>A0A8H7TN74_BIOOC</name>
<protein>
    <submittedName>
        <fullName evidence="1">Uncharacterized protein</fullName>
    </submittedName>
</protein>
<evidence type="ECO:0000313" key="1">
    <source>
        <dbReference type="EMBL" id="KAF9750582.1"/>
    </source>
</evidence>
<comment type="caution">
    <text evidence="1">The sequence shown here is derived from an EMBL/GenBank/DDBJ whole genome shotgun (WGS) entry which is preliminary data.</text>
</comment>
<accession>A0A8H7TN74</accession>
<gene>
    <name evidence="1" type="ORF">IM811_014802</name>
</gene>
<reference evidence="1" key="1">
    <citation type="submission" date="2020-10" db="EMBL/GenBank/DDBJ databases">
        <title>High-Quality Genome Resource of Clonostachys rosea strain S41 by Oxford Nanopore Long-Read Sequencing.</title>
        <authorList>
            <person name="Wang H."/>
        </authorList>
    </citation>
    <scope>NUCLEOTIDE SEQUENCE</scope>
    <source>
        <strain evidence="1">S41</strain>
    </source>
</reference>
<sequence>MALEAPLRSSTGNLRFPFGSFADMSASDNEGFRPSRVVYDKNHASYLLLARTVTDLTNLQFLPSTFYRLFYPSPKLRQQNLLQFDAPIKSKRHCRPVTGDIERHRDNRD</sequence>
<organism evidence="1 2">
    <name type="scientific">Bionectria ochroleuca</name>
    <name type="common">Gliocladium roseum</name>
    <dbReference type="NCBI Taxonomy" id="29856"/>
    <lineage>
        <taxon>Eukaryota</taxon>
        <taxon>Fungi</taxon>
        <taxon>Dikarya</taxon>
        <taxon>Ascomycota</taxon>
        <taxon>Pezizomycotina</taxon>
        <taxon>Sordariomycetes</taxon>
        <taxon>Hypocreomycetidae</taxon>
        <taxon>Hypocreales</taxon>
        <taxon>Bionectriaceae</taxon>
        <taxon>Clonostachys</taxon>
    </lineage>
</organism>